<dbReference type="Pfam" id="PF14204">
    <property type="entry name" value="Ribosomal_L18_c"/>
    <property type="match status" value="1"/>
</dbReference>
<dbReference type="Proteomes" id="UP001057375">
    <property type="component" value="Unassembled WGS sequence"/>
</dbReference>
<comment type="subcellular location">
    <subcellularLocation>
        <location evidence="1">Cytoplasm</location>
    </subcellularLocation>
</comment>
<dbReference type="InterPro" id="IPR025607">
    <property type="entry name" value="Ribosomal_uL18_C_euk"/>
</dbReference>
<protein>
    <submittedName>
        <fullName evidence="7">60S ribosomal protein L5</fullName>
    </submittedName>
</protein>
<evidence type="ECO:0000256" key="5">
    <source>
        <dbReference type="ARBA" id="ARBA00023274"/>
    </source>
</evidence>
<comment type="similarity">
    <text evidence="2">Belongs to the universal ribosomal protein uL18 family.</text>
</comment>
<keyword evidence="3" id="KW-0963">Cytoplasm</keyword>
<dbReference type="Pfam" id="PF17144">
    <property type="entry name" value="Ribosomal_L5e"/>
    <property type="match status" value="1"/>
</dbReference>
<name>A0ABQ5KPF6_9EUKA</name>
<dbReference type="SUPFAM" id="SSF53137">
    <property type="entry name" value="Translational machinery components"/>
    <property type="match status" value="1"/>
</dbReference>
<dbReference type="CDD" id="cd00432">
    <property type="entry name" value="Ribosomal_L18_L5e"/>
    <property type="match status" value="1"/>
</dbReference>
<evidence type="ECO:0000256" key="4">
    <source>
        <dbReference type="ARBA" id="ARBA00022980"/>
    </source>
</evidence>
<organism evidence="7 8">
    <name type="scientific">Aduncisulcus paluster</name>
    <dbReference type="NCBI Taxonomy" id="2918883"/>
    <lineage>
        <taxon>Eukaryota</taxon>
        <taxon>Metamonada</taxon>
        <taxon>Carpediemonas-like organisms</taxon>
        <taxon>Aduncisulcus</taxon>
    </lineage>
</organism>
<keyword evidence="8" id="KW-1185">Reference proteome</keyword>
<evidence type="ECO:0000313" key="8">
    <source>
        <dbReference type="Proteomes" id="UP001057375"/>
    </source>
</evidence>
<proteinExistence type="inferred from homology"/>
<dbReference type="EMBL" id="BQXS01010806">
    <property type="protein sequence ID" value="GKT34402.1"/>
    <property type="molecule type" value="Genomic_DNA"/>
</dbReference>
<dbReference type="HAMAP" id="MF_01337_A">
    <property type="entry name" value="Ribosomal_uL18_A"/>
    <property type="match status" value="1"/>
</dbReference>
<dbReference type="PRINTS" id="PR00058">
    <property type="entry name" value="RIBOSOMALL5"/>
</dbReference>
<dbReference type="GO" id="GO:0005840">
    <property type="term" value="C:ribosome"/>
    <property type="evidence" value="ECO:0007669"/>
    <property type="project" value="UniProtKB-KW"/>
</dbReference>
<evidence type="ECO:0000256" key="3">
    <source>
        <dbReference type="ARBA" id="ARBA00022490"/>
    </source>
</evidence>
<feature type="domain" description="Large ribosomal subunit protein uL18 C-terminal eukaryotes" evidence="6">
    <location>
        <begin position="240"/>
        <end position="291"/>
    </location>
</feature>
<dbReference type="InterPro" id="IPR057268">
    <property type="entry name" value="Ribosomal_L18"/>
</dbReference>
<dbReference type="PANTHER" id="PTHR23410:SF12">
    <property type="entry name" value="LARGE RIBOSOMAL SUBUNIT PROTEIN UL18"/>
    <property type="match status" value="1"/>
</dbReference>
<evidence type="ECO:0000256" key="1">
    <source>
        <dbReference type="ARBA" id="ARBA00004496"/>
    </source>
</evidence>
<accession>A0ABQ5KPF6</accession>
<keyword evidence="4 7" id="KW-0689">Ribosomal protein</keyword>
<dbReference type="InterPro" id="IPR005485">
    <property type="entry name" value="Rbsml_uL18_euk_arch"/>
</dbReference>
<dbReference type="PANTHER" id="PTHR23410">
    <property type="entry name" value="RIBOSOMAL PROTEIN L5-RELATED"/>
    <property type="match status" value="1"/>
</dbReference>
<evidence type="ECO:0000256" key="2">
    <source>
        <dbReference type="ARBA" id="ARBA00007116"/>
    </source>
</evidence>
<reference evidence="7" key="1">
    <citation type="submission" date="2022-03" db="EMBL/GenBank/DDBJ databases">
        <title>Draft genome sequence of Aduncisulcus paluster, a free-living microaerophilic Fornicata.</title>
        <authorList>
            <person name="Yuyama I."/>
            <person name="Kume K."/>
            <person name="Tamura T."/>
            <person name="Inagaki Y."/>
            <person name="Hashimoto T."/>
        </authorList>
    </citation>
    <scope>NUCLEOTIDE SEQUENCE</scope>
    <source>
        <strain evidence="7">NY0171</strain>
    </source>
</reference>
<sequence length="297" mass="34118">MVFTRVIKSKGYFKRYQTQFRRRFEGKTDYQQRRAMIVQDKDKYGSPKYRFVVRITNKDIICQVVYSEIEGDRVLAAAYAHELPRYGIPVGLTNYPAAYATGLLLARRLLKKVGLDKDYAGVEDVDGKEYHVEPEGERRPFKCHLDIGLRRSTTGARVFGALKGAVDGGLNIPHSVKRFPGFSRDEEEHKKTTYDAEAHCARIFGADIAEYMTTLKEEEPEKYQKKFSNYIKANIEAENLESMYEEAHEAIRKNPEALPKKTYEGKPKSYKTPKITAAERKARVIAKKQALIMELSQ</sequence>
<evidence type="ECO:0000259" key="6">
    <source>
        <dbReference type="Pfam" id="PF14204"/>
    </source>
</evidence>
<keyword evidence="5" id="KW-0687">Ribonucleoprotein</keyword>
<evidence type="ECO:0000313" key="7">
    <source>
        <dbReference type="EMBL" id="GKT34402.1"/>
    </source>
</evidence>
<comment type="caution">
    <text evidence="7">The sequence shown here is derived from an EMBL/GenBank/DDBJ whole genome shotgun (WGS) entry which is preliminary data.</text>
</comment>
<dbReference type="Gene3D" id="3.30.420.100">
    <property type="match status" value="1"/>
</dbReference>
<gene>
    <name evidence="7" type="ORF">ADUPG1_007760</name>
</gene>